<gene>
    <name evidence="8" type="ORF">LX15_004285</name>
</gene>
<accession>A0ABT1HYG7</accession>
<protein>
    <submittedName>
        <fullName evidence="8">Copper resistance protein D</fullName>
    </submittedName>
</protein>
<dbReference type="Pfam" id="PF05425">
    <property type="entry name" value="CopD"/>
    <property type="match status" value="1"/>
</dbReference>
<evidence type="ECO:0000256" key="3">
    <source>
        <dbReference type="ARBA" id="ARBA00022692"/>
    </source>
</evidence>
<feature type="domain" description="Copper resistance protein D" evidence="7">
    <location>
        <begin position="231"/>
        <end position="330"/>
    </location>
</feature>
<organism evidence="8 9">
    <name type="scientific">Streptoalloteichus tenebrarius (strain ATCC 17920 / DSM 40477 / JCM 4838 / CBS 697.72 / NBRC 16177 / NCIMB 11028 / NRRL B-12390 / A12253. 1 / ISP 5477)</name>
    <name type="common">Streptomyces tenebrarius</name>
    <dbReference type="NCBI Taxonomy" id="1933"/>
    <lineage>
        <taxon>Bacteria</taxon>
        <taxon>Bacillati</taxon>
        <taxon>Actinomycetota</taxon>
        <taxon>Actinomycetes</taxon>
        <taxon>Pseudonocardiales</taxon>
        <taxon>Pseudonocardiaceae</taxon>
        <taxon>Streptoalloteichus</taxon>
    </lineage>
</organism>
<name>A0ABT1HYG7_STRSD</name>
<comment type="subcellular location">
    <subcellularLocation>
        <location evidence="1">Cell membrane</location>
        <topology evidence="1">Multi-pass membrane protein</topology>
    </subcellularLocation>
</comment>
<proteinExistence type="predicted"/>
<dbReference type="Proteomes" id="UP001205311">
    <property type="component" value="Unassembled WGS sequence"/>
</dbReference>
<keyword evidence="3 6" id="KW-0812">Transmembrane</keyword>
<feature type="transmembrane region" description="Helical" evidence="6">
    <location>
        <begin position="133"/>
        <end position="154"/>
    </location>
</feature>
<feature type="transmembrane region" description="Helical" evidence="6">
    <location>
        <begin position="59"/>
        <end position="77"/>
    </location>
</feature>
<keyword evidence="2" id="KW-1003">Cell membrane</keyword>
<evidence type="ECO:0000256" key="2">
    <source>
        <dbReference type="ARBA" id="ARBA00022475"/>
    </source>
</evidence>
<reference evidence="8 9" key="1">
    <citation type="submission" date="2022-06" db="EMBL/GenBank/DDBJ databases">
        <title>Genomic Encyclopedia of Archaeal and Bacterial Type Strains, Phase II (KMG-II): from individual species to whole genera.</title>
        <authorList>
            <person name="Goeker M."/>
        </authorList>
    </citation>
    <scope>NUCLEOTIDE SEQUENCE [LARGE SCALE GENOMIC DNA]</scope>
    <source>
        <strain evidence="8 9">DSM 40477</strain>
    </source>
</reference>
<evidence type="ECO:0000256" key="4">
    <source>
        <dbReference type="ARBA" id="ARBA00022989"/>
    </source>
</evidence>
<dbReference type="EMBL" id="JAMTCP010000028">
    <property type="protein sequence ID" value="MCP2260567.1"/>
    <property type="molecule type" value="Genomic_DNA"/>
</dbReference>
<evidence type="ECO:0000256" key="1">
    <source>
        <dbReference type="ARBA" id="ARBA00004651"/>
    </source>
</evidence>
<evidence type="ECO:0000313" key="8">
    <source>
        <dbReference type="EMBL" id="MCP2260567.1"/>
    </source>
</evidence>
<feature type="transmembrane region" description="Helical" evidence="6">
    <location>
        <begin position="309"/>
        <end position="331"/>
    </location>
</feature>
<feature type="transmembrane region" description="Helical" evidence="6">
    <location>
        <begin position="235"/>
        <end position="259"/>
    </location>
</feature>
<feature type="transmembrane region" description="Helical" evidence="6">
    <location>
        <begin position="196"/>
        <end position="223"/>
    </location>
</feature>
<dbReference type="InterPro" id="IPR008457">
    <property type="entry name" value="Cu-R_CopD_dom"/>
</dbReference>
<feature type="transmembrane region" description="Helical" evidence="6">
    <location>
        <begin position="271"/>
        <end position="293"/>
    </location>
</feature>
<evidence type="ECO:0000259" key="7">
    <source>
        <dbReference type="Pfam" id="PF05425"/>
    </source>
</evidence>
<dbReference type="RefSeq" id="WP_253671416.1">
    <property type="nucleotide sequence ID" value="NZ_JAMTCP010000028.1"/>
</dbReference>
<keyword evidence="9" id="KW-1185">Reference proteome</keyword>
<dbReference type="PANTHER" id="PTHR34820:SF4">
    <property type="entry name" value="INNER MEMBRANE PROTEIN YEBZ"/>
    <property type="match status" value="1"/>
</dbReference>
<evidence type="ECO:0000256" key="6">
    <source>
        <dbReference type="SAM" id="Phobius"/>
    </source>
</evidence>
<keyword evidence="4 6" id="KW-1133">Transmembrane helix</keyword>
<feature type="transmembrane region" description="Helical" evidence="6">
    <location>
        <begin position="97"/>
        <end position="113"/>
    </location>
</feature>
<feature type="transmembrane region" description="Helical" evidence="6">
    <location>
        <begin position="166"/>
        <end position="184"/>
    </location>
</feature>
<sequence length="339" mass="33710">MSRTAVPAGLARRLGAVALASVAGAALGAWLAADAAPPVPGLPEPGTAVRLALPLTRLVLDLAAVAAVGLGVLPLLVRRARPRDAEAVLAPARRAGVVVGAVWMAAALVLLWLQASELSGRGVAVSASTLSAYASTVSAGRALLITMACAFLVALTHFTASTGRPVPTGLGLTVAVLGLLPLPLTGHAATAAHHTLAVLAIGAHAGAAAVWVGGLGVLLALVVPRRGLLATVLPTFSRLAAASLVAVALGGLVTALVRLDGQLPWALTRTPYGALVLAKTACLLALAAVGGLVRRRLLPLVAAHRATPLATWVTVELVIMGVALGFAAVLARTPLGVSG</sequence>
<keyword evidence="5 6" id="KW-0472">Membrane</keyword>
<dbReference type="PANTHER" id="PTHR34820">
    <property type="entry name" value="INNER MEMBRANE PROTEIN YEBZ"/>
    <property type="match status" value="1"/>
</dbReference>
<comment type="caution">
    <text evidence="8">The sequence shown here is derived from an EMBL/GenBank/DDBJ whole genome shotgun (WGS) entry which is preliminary data.</text>
</comment>
<evidence type="ECO:0000313" key="9">
    <source>
        <dbReference type="Proteomes" id="UP001205311"/>
    </source>
</evidence>
<dbReference type="InterPro" id="IPR032694">
    <property type="entry name" value="CopC/D"/>
</dbReference>
<evidence type="ECO:0000256" key="5">
    <source>
        <dbReference type="ARBA" id="ARBA00023136"/>
    </source>
</evidence>